<gene>
    <name evidence="1" type="ORF">D5F53_16125</name>
</gene>
<proteinExistence type="predicted"/>
<sequence length="149" mass="17212">MNNMFHHFDMTQILNRIDALSPQSQPLWGKMDAAQMLSHCSAFQDIAMGITNPPRGWLGRLVGNFAKPLFYNEKPLPRNMSTIPDILIADPREFETEREQLKEKLIAFQKNGPEKCTTHPHPFFGKLTSEQWGRGLYKHLDHHLKQFGV</sequence>
<organism evidence="1 2">
    <name type="scientific">Paenibacillus lautus</name>
    <name type="common">Bacillus lautus</name>
    <dbReference type="NCBI Taxonomy" id="1401"/>
    <lineage>
        <taxon>Bacteria</taxon>
        <taxon>Bacillati</taxon>
        <taxon>Bacillota</taxon>
        <taxon>Bacilli</taxon>
        <taxon>Bacillales</taxon>
        <taxon>Paenibacillaceae</taxon>
        <taxon>Paenibacillus</taxon>
    </lineage>
</organism>
<reference evidence="1 2" key="1">
    <citation type="submission" date="2018-09" db="EMBL/GenBank/DDBJ databases">
        <title>Genome Sequence of Paenibacillus lautus Strain E7593-69, Azo Dye-Degrading Bacteria, Isolated from Commercial Tattoo Inks.</title>
        <authorList>
            <person name="Nho S.W."/>
            <person name="Kim S.-J."/>
            <person name="Kweon O."/>
            <person name="Cerniglia C.E."/>
        </authorList>
    </citation>
    <scope>NUCLEOTIDE SEQUENCE [LARGE SCALE GENOMIC DNA]</scope>
    <source>
        <strain evidence="1 2">E7593-69</strain>
    </source>
</reference>
<dbReference type="Pfam" id="PF07606">
    <property type="entry name" value="DUF1569"/>
    <property type="match status" value="1"/>
</dbReference>
<dbReference type="RefSeq" id="WP_119848590.1">
    <property type="nucleotide sequence ID" value="NZ_CP032412.1"/>
</dbReference>
<name>A0A385TNR8_PAELA</name>
<evidence type="ECO:0000313" key="2">
    <source>
        <dbReference type="Proteomes" id="UP000266552"/>
    </source>
</evidence>
<dbReference type="InterPro" id="IPR011463">
    <property type="entry name" value="DUF1569"/>
</dbReference>
<dbReference type="Proteomes" id="UP000266552">
    <property type="component" value="Chromosome"/>
</dbReference>
<protein>
    <submittedName>
        <fullName evidence="1">DUF1569 domain-containing protein</fullName>
    </submittedName>
</protein>
<dbReference type="InterPro" id="IPR034660">
    <property type="entry name" value="DinB/YfiT-like"/>
</dbReference>
<dbReference type="AlphaFoldDB" id="A0A385TNR8"/>
<keyword evidence="2" id="KW-1185">Reference proteome</keyword>
<dbReference type="EMBL" id="CP032412">
    <property type="protein sequence ID" value="AYB44708.1"/>
    <property type="molecule type" value="Genomic_DNA"/>
</dbReference>
<dbReference type="Gene3D" id="1.20.120.450">
    <property type="entry name" value="dinb family like domain"/>
    <property type="match status" value="1"/>
</dbReference>
<evidence type="ECO:0000313" key="1">
    <source>
        <dbReference type="EMBL" id="AYB44708.1"/>
    </source>
</evidence>
<dbReference type="KEGG" id="plw:D5F53_16125"/>
<accession>A0A385TNR8</accession>